<evidence type="ECO:0000256" key="4">
    <source>
        <dbReference type="ARBA" id="ARBA00022692"/>
    </source>
</evidence>
<feature type="transmembrane region" description="Helical" evidence="7">
    <location>
        <begin position="182"/>
        <end position="204"/>
    </location>
</feature>
<keyword evidence="3" id="KW-1003">Cell membrane</keyword>
<keyword evidence="2 7" id="KW-0813">Transport</keyword>
<organism evidence="9 10">
    <name type="scientific">Sphaerisporangium album</name>
    <dbReference type="NCBI Taxonomy" id="509200"/>
    <lineage>
        <taxon>Bacteria</taxon>
        <taxon>Bacillati</taxon>
        <taxon>Actinomycetota</taxon>
        <taxon>Actinomycetes</taxon>
        <taxon>Streptosporangiales</taxon>
        <taxon>Streptosporangiaceae</taxon>
        <taxon>Sphaerisporangium</taxon>
    </lineage>
</organism>
<accession>A0A367ES73</accession>
<dbReference type="PANTHER" id="PTHR43744">
    <property type="entry name" value="ABC TRANSPORTER PERMEASE PROTEIN MG189-RELATED-RELATED"/>
    <property type="match status" value="1"/>
</dbReference>
<dbReference type="Proteomes" id="UP000253094">
    <property type="component" value="Unassembled WGS sequence"/>
</dbReference>
<gene>
    <name evidence="9" type="ORF">DQ384_36845</name>
</gene>
<dbReference type="Gene3D" id="1.10.3720.10">
    <property type="entry name" value="MetI-like"/>
    <property type="match status" value="1"/>
</dbReference>
<evidence type="ECO:0000313" key="9">
    <source>
        <dbReference type="EMBL" id="RCG20968.1"/>
    </source>
</evidence>
<evidence type="ECO:0000256" key="6">
    <source>
        <dbReference type="ARBA" id="ARBA00023136"/>
    </source>
</evidence>
<dbReference type="OrthoDB" id="5138956at2"/>
<dbReference type="InterPro" id="IPR000515">
    <property type="entry name" value="MetI-like"/>
</dbReference>
<feature type="transmembrane region" description="Helical" evidence="7">
    <location>
        <begin position="127"/>
        <end position="144"/>
    </location>
</feature>
<comment type="caution">
    <text evidence="9">The sequence shown here is derived from an EMBL/GenBank/DDBJ whole genome shotgun (WGS) entry which is preliminary data.</text>
</comment>
<feature type="transmembrane region" description="Helical" evidence="7">
    <location>
        <begin position="94"/>
        <end position="115"/>
    </location>
</feature>
<keyword evidence="4 7" id="KW-0812">Transmembrane</keyword>
<evidence type="ECO:0000256" key="2">
    <source>
        <dbReference type="ARBA" id="ARBA00022448"/>
    </source>
</evidence>
<evidence type="ECO:0000256" key="7">
    <source>
        <dbReference type="RuleBase" id="RU363032"/>
    </source>
</evidence>
<evidence type="ECO:0000256" key="5">
    <source>
        <dbReference type="ARBA" id="ARBA00022989"/>
    </source>
</evidence>
<evidence type="ECO:0000256" key="1">
    <source>
        <dbReference type="ARBA" id="ARBA00004651"/>
    </source>
</evidence>
<keyword evidence="10" id="KW-1185">Reference proteome</keyword>
<comment type="subcellular location">
    <subcellularLocation>
        <location evidence="1 7">Cell membrane</location>
        <topology evidence="1 7">Multi-pass membrane protein</topology>
    </subcellularLocation>
</comment>
<reference evidence="9 10" key="1">
    <citation type="submission" date="2018-06" db="EMBL/GenBank/DDBJ databases">
        <title>Sphaerisporangium craniellae sp. nov., isolated from a marine sponge in the South China Sea.</title>
        <authorList>
            <person name="Li L."/>
        </authorList>
    </citation>
    <scope>NUCLEOTIDE SEQUENCE [LARGE SCALE GENOMIC DNA]</scope>
    <source>
        <strain evidence="9 10">CCTCC AA 208026</strain>
    </source>
</reference>
<dbReference type="CDD" id="cd06261">
    <property type="entry name" value="TM_PBP2"/>
    <property type="match status" value="1"/>
</dbReference>
<dbReference type="EMBL" id="QOIL01000031">
    <property type="protein sequence ID" value="RCG20968.1"/>
    <property type="molecule type" value="Genomic_DNA"/>
</dbReference>
<dbReference type="PROSITE" id="PS50928">
    <property type="entry name" value="ABC_TM1"/>
    <property type="match status" value="1"/>
</dbReference>
<dbReference type="RefSeq" id="WP_114033516.1">
    <property type="nucleotide sequence ID" value="NZ_QOIL01000031.1"/>
</dbReference>
<evidence type="ECO:0000256" key="3">
    <source>
        <dbReference type="ARBA" id="ARBA00022475"/>
    </source>
</evidence>
<dbReference type="GO" id="GO:0005886">
    <property type="term" value="C:plasma membrane"/>
    <property type="evidence" value="ECO:0007669"/>
    <property type="project" value="UniProtKB-SubCell"/>
</dbReference>
<dbReference type="InterPro" id="IPR035906">
    <property type="entry name" value="MetI-like_sf"/>
</dbReference>
<name>A0A367ES73_9ACTN</name>
<dbReference type="AlphaFoldDB" id="A0A367ES73"/>
<dbReference type="PANTHER" id="PTHR43744:SF12">
    <property type="entry name" value="ABC TRANSPORTER PERMEASE PROTEIN MG189-RELATED"/>
    <property type="match status" value="1"/>
</dbReference>
<sequence>MGNRLVYAALVLAGLVMLAPFGWTVLASLSPGGVVEWPPGGSLGAYGELLRAMPFWRILVNSVVVAALSTGLQVGTSALAAYGFARLEFPGKEAIFVVYLATLMIPMQVLVVPLFIEMRSLDLVDTYAGLLAPTIASGFGVYFLRQAVRQVPRELDEAAVIDGAGHLRVFASVVLPLVRPALATFAIFSFMASWNAFLWPLVILRSPEFMTLPLGLANLHGQFTTEWDVVMAGSVVSVLPILAVYVLAQRHVIAGVARTGLK</sequence>
<dbReference type="GO" id="GO:0055085">
    <property type="term" value="P:transmembrane transport"/>
    <property type="evidence" value="ECO:0007669"/>
    <property type="project" value="InterPro"/>
</dbReference>
<evidence type="ECO:0000313" key="10">
    <source>
        <dbReference type="Proteomes" id="UP000253094"/>
    </source>
</evidence>
<feature type="transmembrane region" description="Helical" evidence="7">
    <location>
        <begin position="229"/>
        <end position="248"/>
    </location>
</feature>
<evidence type="ECO:0000259" key="8">
    <source>
        <dbReference type="PROSITE" id="PS50928"/>
    </source>
</evidence>
<dbReference type="SUPFAM" id="SSF161098">
    <property type="entry name" value="MetI-like"/>
    <property type="match status" value="1"/>
</dbReference>
<feature type="domain" description="ABC transmembrane type-1" evidence="8">
    <location>
        <begin position="59"/>
        <end position="248"/>
    </location>
</feature>
<protein>
    <submittedName>
        <fullName evidence="9">Carbohydrate ABC transporter permease</fullName>
    </submittedName>
</protein>
<comment type="similarity">
    <text evidence="7">Belongs to the binding-protein-dependent transport system permease family.</text>
</comment>
<dbReference type="Pfam" id="PF00528">
    <property type="entry name" value="BPD_transp_1"/>
    <property type="match status" value="1"/>
</dbReference>
<proteinExistence type="inferred from homology"/>
<keyword evidence="6 7" id="KW-0472">Membrane</keyword>
<keyword evidence="5 7" id="KW-1133">Transmembrane helix</keyword>
<feature type="transmembrane region" description="Helical" evidence="7">
    <location>
        <begin position="58"/>
        <end position="82"/>
    </location>
</feature>